<accession>A0A067NQT7</accession>
<dbReference type="HOGENOM" id="CLU_669244_0_0_1"/>
<gene>
    <name evidence="2" type="ORF">PLEOSDRAFT_1101295</name>
</gene>
<evidence type="ECO:0000259" key="1">
    <source>
        <dbReference type="Pfam" id="PF00646"/>
    </source>
</evidence>
<reference evidence="3" key="1">
    <citation type="journal article" date="2014" name="Proc. Natl. Acad. Sci. U.S.A.">
        <title>Extensive sampling of basidiomycete genomes demonstrates inadequacy of the white-rot/brown-rot paradigm for wood decay fungi.</title>
        <authorList>
            <person name="Riley R."/>
            <person name="Salamov A.A."/>
            <person name="Brown D.W."/>
            <person name="Nagy L.G."/>
            <person name="Floudas D."/>
            <person name="Held B.W."/>
            <person name="Levasseur A."/>
            <person name="Lombard V."/>
            <person name="Morin E."/>
            <person name="Otillar R."/>
            <person name="Lindquist E.A."/>
            <person name="Sun H."/>
            <person name="LaButti K.M."/>
            <person name="Schmutz J."/>
            <person name="Jabbour D."/>
            <person name="Luo H."/>
            <person name="Baker S.E."/>
            <person name="Pisabarro A.G."/>
            <person name="Walton J.D."/>
            <person name="Blanchette R.A."/>
            <person name="Henrissat B."/>
            <person name="Martin F."/>
            <person name="Cullen D."/>
            <person name="Hibbett D.S."/>
            <person name="Grigoriev I.V."/>
        </authorList>
    </citation>
    <scope>NUCLEOTIDE SEQUENCE [LARGE SCALE GENOMIC DNA]</scope>
    <source>
        <strain evidence="3">PC15</strain>
    </source>
</reference>
<feature type="domain" description="F-box" evidence="1">
    <location>
        <begin position="4"/>
        <end position="35"/>
    </location>
</feature>
<proteinExistence type="predicted"/>
<dbReference type="InterPro" id="IPR036047">
    <property type="entry name" value="F-box-like_dom_sf"/>
</dbReference>
<dbReference type="VEuPathDB" id="FungiDB:PLEOSDRAFT_1101295"/>
<organism evidence="2 3">
    <name type="scientific">Pleurotus ostreatus (strain PC15)</name>
    <name type="common">Oyster mushroom</name>
    <dbReference type="NCBI Taxonomy" id="1137138"/>
    <lineage>
        <taxon>Eukaryota</taxon>
        <taxon>Fungi</taxon>
        <taxon>Dikarya</taxon>
        <taxon>Basidiomycota</taxon>
        <taxon>Agaricomycotina</taxon>
        <taxon>Agaricomycetes</taxon>
        <taxon>Agaricomycetidae</taxon>
        <taxon>Agaricales</taxon>
        <taxon>Pleurotineae</taxon>
        <taxon>Pleurotaceae</taxon>
        <taxon>Pleurotus</taxon>
    </lineage>
</organism>
<evidence type="ECO:0000313" key="2">
    <source>
        <dbReference type="EMBL" id="KDQ30294.1"/>
    </source>
</evidence>
<dbReference type="OrthoDB" id="2873083at2759"/>
<dbReference type="EMBL" id="KL198006">
    <property type="protein sequence ID" value="KDQ30294.1"/>
    <property type="molecule type" value="Genomic_DNA"/>
</dbReference>
<dbReference type="SUPFAM" id="SSF81383">
    <property type="entry name" value="F-box domain"/>
    <property type="match status" value="1"/>
</dbReference>
<evidence type="ECO:0000313" key="3">
    <source>
        <dbReference type="Proteomes" id="UP000027073"/>
    </source>
</evidence>
<dbReference type="InParanoid" id="A0A067NQT7"/>
<sequence length="411" mass="45853">MAADIPIDILDNVLTYVDDGKSELGAFSLVCKSWCTPTRSRMFSTFALNYTVDDLPGFQQCTRLLSLLKDSPHLSQLFRRIELHIHTASPLVHDPILHQLLSYFPNVRTLVLRAFADAWISLPPDLVNSLRLIVCNPLFERLHLSRWRFTPGAAELAHLLSGCTNSLRYLSLTHVSYDVHSGGTAAVDTLLVADLPKLAAMNVFGSSTDGHLPCKIPNLQQYSQVTDISSAWWDSAPRNVVHACIPCDSPLNISVTLRLPVFYMGPNRILQFPNFWEYSAMRSLTLVLTTSIDDAYRSTLLVLKQFFASIPPNSLSHLEELMVVIPFHSPVRSIDWDDGSAWEKATDSLGPLVDVGHLRSVTLALNLSARGTDDVDPLVRHIRSSLLSLDMKGVLKVEPVNDYKLNDYSHP</sequence>
<dbReference type="InterPro" id="IPR032675">
    <property type="entry name" value="LRR_dom_sf"/>
</dbReference>
<dbReference type="InterPro" id="IPR001810">
    <property type="entry name" value="F-box_dom"/>
</dbReference>
<dbReference type="Gene3D" id="3.80.10.10">
    <property type="entry name" value="Ribonuclease Inhibitor"/>
    <property type="match status" value="1"/>
</dbReference>
<name>A0A067NQT7_PLEO1</name>
<dbReference type="Proteomes" id="UP000027073">
    <property type="component" value="Unassembled WGS sequence"/>
</dbReference>
<dbReference type="Pfam" id="PF00646">
    <property type="entry name" value="F-box"/>
    <property type="match status" value="1"/>
</dbReference>
<dbReference type="AlphaFoldDB" id="A0A067NQT7"/>
<protein>
    <recommendedName>
        <fullName evidence="1">F-box domain-containing protein</fullName>
    </recommendedName>
</protein>